<evidence type="ECO:0000313" key="2">
    <source>
        <dbReference type="EMBL" id="GCE32191.1"/>
    </source>
</evidence>
<feature type="chain" id="PRO_5019302047" evidence="1">
    <location>
        <begin position="22"/>
        <end position="58"/>
    </location>
</feature>
<dbReference type="EMBL" id="BIFT01000004">
    <property type="protein sequence ID" value="GCE32191.1"/>
    <property type="molecule type" value="Genomic_DNA"/>
</dbReference>
<dbReference type="AlphaFoldDB" id="A0A402BLG7"/>
<evidence type="ECO:0000313" key="3">
    <source>
        <dbReference type="Proteomes" id="UP000287171"/>
    </source>
</evidence>
<accession>A0A402BLG7</accession>
<reference evidence="3" key="1">
    <citation type="submission" date="2018-12" db="EMBL/GenBank/DDBJ databases">
        <title>Tengunoibacter tsumagoiensis gen. nov., sp. nov., Dictyobacter kobayashii sp. nov., D. alpinus sp. nov., and D. joshuensis sp. nov. and description of Dictyobacteraceae fam. nov. within the order Ktedonobacterales isolated from Tengu-no-mugimeshi.</title>
        <authorList>
            <person name="Wang C.M."/>
            <person name="Zheng Y."/>
            <person name="Sakai Y."/>
            <person name="Toyoda A."/>
            <person name="Minakuchi Y."/>
            <person name="Abe K."/>
            <person name="Yokota A."/>
            <person name="Yabe S."/>
        </authorList>
    </citation>
    <scope>NUCLEOTIDE SEQUENCE [LARGE SCALE GENOMIC DNA]</scope>
    <source>
        <strain evidence="3">Uno16</strain>
    </source>
</reference>
<keyword evidence="1" id="KW-0732">Signal</keyword>
<comment type="caution">
    <text evidence="2">The sequence shown here is derived from an EMBL/GenBank/DDBJ whole genome shotgun (WGS) entry which is preliminary data.</text>
</comment>
<gene>
    <name evidence="2" type="ORF">KDA_76750</name>
</gene>
<keyword evidence="3" id="KW-1185">Reference proteome</keyword>
<feature type="signal peptide" evidence="1">
    <location>
        <begin position="1"/>
        <end position="21"/>
    </location>
</feature>
<sequence length="58" mass="6616">MCIKRSFFVLLAWATTPLPHSMVSTAVTAGHVSQVWCLVMSVTIHPDREDWRFLLCLL</sequence>
<evidence type="ECO:0000256" key="1">
    <source>
        <dbReference type="SAM" id="SignalP"/>
    </source>
</evidence>
<proteinExistence type="predicted"/>
<organism evidence="2 3">
    <name type="scientific">Dictyobacter alpinus</name>
    <dbReference type="NCBI Taxonomy" id="2014873"/>
    <lineage>
        <taxon>Bacteria</taxon>
        <taxon>Bacillati</taxon>
        <taxon>Chloroflexota</taxon>
        <taxon>Ktedonobacteria</taxon>
        <taxon>Ktedonobacterales</taxon>
        <taxon>Dictyobacteraceae</taxon>
        <taxon>Dictyobacter</taxon>
    </lineage>
</organism>
<name>A0A402BLG7_9CHLR</name>
<protein>
    <submittedName>
        <fullName evidence="2">Uncharacterized protein</fullName>
    </submittedName>
</protein>
<dbReference type="Proteomes" id="UP000287171">
    <property type="component" value="Unassembled WGS sequence"/>
</dbReference>